<proteinExistence type="predicted"/>
<evidence type="ECO:0000313" key="1">
    <source>
        <dbReference type="EMBL" id="KAF2746992.1"/>
    </source>
</evidence>
<dbReference type="PANTHER" id="PTHR35392">
    <property type="entry name" value="ZN(II)2CYS6 TRANSCRIPTION FACTOR (EUROFUNG)-RELATED-RELATED"/>
    <property type="match status" value="1"/>
</dbReference>
<name>A0A6A6V8N6_9PLEO</name>
<dbReference type="EMBL" id="MU006575">
    <property type="protein sequence ID" value="KAF2746992.1"/>
    <property type="molecule type" value="Genomic_DNA"/>
</dbReference>
<protein>
    <submittedName>
        <fullName evidence="1">Uncharacterized protein</fullName>
    </submittedName>
</protein>
<dbReference type="AlphaFoldDB" id="A0A6A6V8N6"/>
<dbReference type="Proteomes" id="UP000799440">
    <property type="component" value="Unassembled WGS sequence"/>
</dbReference>
<dbReference type="PANTHER" id="PTHR35392:SF3">
    <property type="entry name" value="ZN(2)-C6 FUNGAL-TYPE DOMAIN-CONTAINING PROTEIN"/>
    <property type="match status" value="1"/>
</dbReference>
<reference evidence="1" key="1">
    <citation type="journal article" date="2020" name="Stud. Mycol.">
        <title>101 Dothideomycetes genomes: a test case for predicting lifestyles and emergence of pathogens.</title>
        <authorList>
            <person name="Haridas S."/>
            <person name="Albert R."/>
            <person name="Binder M."/>
            <person name="Bloem J."/>
            <person name="Labutti K."/>
            <person name="Salamov A."/>
            <person name="Andreopoulos B."/>
            <person name="Baker S."/>
            <person name="Barry K."/>
            <person name="Bills G."/>
            <person name="Bluhm B."/>
            <person name="Cannon C."/>
            <person name="Castanera R."/>
            <person name="Culley D."/>
            <person name="Daum C."/>
            <person name="Ezra D."/>
            <person name="Gonzalez J."/>
            <person name="Henrissat B."/>
            <person name="Kuo A."/>
            <person name="Liang C."/>
            <person name="Lipzen A."/>
            <person name="Lutzoni F."/>
            <person name="Magnuson J."/>
            <person name="Mondo S."/>
            <person name="Nolan M."/>
            <person name="Ohm R."/>
            <person name="Pangilinan J."/>
            <person name="Park H.-J."/>
            <person name="Ramirez L."/>
            <person name="Alfaro M."/>
            <person name="Sun H."/>
            <person name="Tritt A."/>
            <person name="Yoshinaga Y."/>
            <person name="Zwiers L.-H."/>
            <person name="Turgeon B."/>
            <person name="Goodwin S."/>
            <person name="Spatafora J."/>
            <person name="Crous P."/>
            <person name="Grigoriev I."/>
        </authorList>
    </citation>
    <scope>NUCLEOTIDE SEQUENCE</scope>
    <source>
        <strain evidence="1">CBS 119925</strain>
    </source>
</reference>
<sequence>MCIRVELLDIKLHRLGSTLNDDLAAWIARKQALEVQASEQQIIRAPRTILLTQDLGALLVVEVTEYVPEEGDPLSYDWTDTEGNPRKLKMPPYCISNTSQAMSNMVDYINLSGHAYIEQLLAGANSITQKTFQAALNYVTFNQGSMVSDALKLWSATRLTERTWRICNSHVLGLEPSTEPDNPWCGIVPVTPIMDTQLDELAIRTLLLPLSERVLKGLKAKIEENRKADWYEIYLTVFILLSDIEYILSDVVEYAARHGLQVLSLSAGYMHACKTLLAYFHFVCQGSKPFQTGWSSPGASNGFTSAELAYIHDLQEELTRQEQTLRDLQYKPMYGKELYWCFQALSASWRADQPHMGPVYGFTEEDFLTS</sequence>
<evidence type="ECO:0000313" key="2">
    <source>
        <dbReference type="Proteomes" id="UP000799440"/>
    </source>
</evidence>
<dbReference type="InterPro" id="IPR052973">
    <property type="entry name" value="Fungal_sec-metab_reg_TF"/>
</dbReference>
<keyword evidence="2" id="KW-1185">Reference proteome</keyword>
<accession>A0A6A6V8N6</accession>
<gene>
    <name evidence="1" type="ORF">M011DRAFT_403650</name>
</gene>
<dbReference type="OrthoDB" id="5362630at2759"/>
<organism evidence="1 2">
    <name type="scientific">Sporormia fimetaria CBS 119925</name>
    <dbReference type="NCBI Taxonomy" id="1340428"/>
    <lineage>
        <taxon>Eukaryota</taxon>
        <taxon>Fungi</taxon>
        <taxon>Dikarya</taxon>
        <taxon>Ascomycota</taxon>
        <taxon>Pezizomycotina</taxon>
        <taxon>Dothideomycetes</taxon>
        <taxon>Pleosporomycetidae</taxon>
        <taxon>Pleosporales</taxon>
        <taxon>Sporormiaceae</taxon>
        <taxon>Sporormia</taxon>
    </lineage>
</organism>